<comment type="subcellular location">
    <subcellularLocation>
        <location evidence="1">Mitochondrion</location>
    </subcellularLocation>
</comment>
<accession>G8XP62</accession>
<evidence type="ECO:0000256" key="2">
    <source>
        <dbReference type="ARBA" id="ARBA00009083"/>
    </source>
</evidence>
<dbReference type="FunFam" id="1.10.287.1480:FF:000001">
    <property type="entry name" value="30S ribosomal protein S14"/>
    <property type="match status" value="1"/>
</dbReference>
<dbReference type="EMBL" id="EU123944">
    <property type="protein sequence ID" value="ABX82545.1"/>
    <property type="molecule type" value="Genomic_DNA"/>
</dbReference>
<keyword evidence="4 8" id="KW-0496">Mitochondrion</keyword>
<dbReference type="Pfam" id="PF00253">
    <property type="entry name" value="Ribosomal_S14"/>
    <property type="match status" value="1"/>
</dbReference>
<dbReference type="PANTHER" id="PTHR19836:SF30">
    <property type="entry name" value="RIBOSOMAL PROTEIN S14"/>
    <property type="match status" value="1"/>
</dbReference>
<evidence type="ECO:0000256" key="6">
    <source>
        <dbReference type="ARBA" id="ARBA00040774"/>
    </source>
</evidence>
<dbReference type="GO" id="GO:0015935">
    <property type="term" value="C:small ribosomal subunit"/>
    <property type="evidence" value="ECO:0007669"/>
    <property type="project" value="TreeGrafter"/>
</dbReference>
<evidence type="ECO:0000256" key="5">
    <source>
        <dbReference type="ARBA" id="ARBA00023274"/>
    </source>
</evidence>
<protein>
    <recommendedName>
        <fullName evidence="6">Small ribosomal subunit protein uS14m</fullName>
    </recommendedName>
    <alternativeName>
        <fullName evidence="7">Ribosomal protein S14, mitochondrial</fullName>
    </alternativeName>
</protein>
<geneLocation type="mitochondrion" evidence="8"/>
<dbReference type="GO" id="GO:0006412">
    <property type="term" value="P:translation"/>
    <property type="evidence" value="ECO:0007669"/>
    <property type="project" value="InterPro"/>
</dbReference>
<dbReference type="AlphaFoldDB" id="G8XP62"/>
<proteinExistence type="inferred from homology"/>
<dbReference type="PANTHER" id="PTHR19836">
    <property type="entry name" value="30S RIBOSOMAL PROTEIN S14"/>
    <property type="match status" value="1"/>
</dbReference>
<sequence>MKNIVRRDQKRRNLFLKNELKRVQYKSLIKDLSISGETKDRCVYKLNKISRNSSKVRIKNRCILTGRGKAVYSFCRLSRIRFRELASQGLLNGVSKSSW</sequence>
<evidence type="ECO:0000313" key="8">
    <source>
        <dbReference type="EMBL" id="ABX82545.1"/>
    </source>
</evidence>
<gene>
    <name evidence="8" type="primary">rps14</name>
</gene>
<dbReference type="GO" id="GO:0003735">
    <property type="term" value="F:structural constituent of ribosome"/>
    <property type="evidence" value="ECO:0007669"/>
    <property type="project" value="InterPro"/>
</dbReference>
<evidence type="ECO:0000256" key="1">
    <source>
        <dbReference type="ARBA" id="ARBA00004173"/>
    </source>
</evidence>
<dbReference type="InterPro" id="IPR001209">
    <property type="entry name" value="Ribosomal_uS14"/>
</dbReference>
<name>G8XP62_9CHLO</name>
<keyword evidence="5" id="KW-0687">Ribonucleoprotein</keyword>
<evidence type="ECO:0000256" key="4">
    <source>
        <dbReference type="ARBA" id="ARBA00023128"/>
    </source>
</evidence>
<keyword evidence="3 8" id="KW-0689">Ribosomal protein</keyword>
<dbReference type="NCBIfam" id="NF006477">
    <property type="entry name" value="PRK08881.1"/>
    <property type="match status" value="1"/>
</dbReference>
<organism evidence="8">
    <name type="scientific">Trebouxia aggregata</name>
    <dbReference type="NCBI Taxonomy" id="160068"/>
    <lineage>
        <taxon>Eukaryota</taxon>
        <taxon>Viridiplantae</taxon>
        <taxon>Chlorophyta</taxon>
        <taxon>core chlorophytes</taxon>
        <taxon>Trebouxiophyceae</taxon>
        <taxon>Trebouxiales</taxon>
        <taxon>Trebouxiaceae</taxon>
        <taxon>Trebouxia</taxon>
    </lineage>
</organism>
<evidence type="ECO:0000256" key="3">
    <source>
        <dbReference type="ARBA" id="ARBA00022980"/>
    </source>
</evidence>
<reference evidence="8" key="1">
    <citation type="submission" date="2007-08" db="EMBL/GenBank/DDBJ databases">
        <title>Divergence order of chlorophyte green algal lineages as inferred from the chloroplast and mitochondrial genomes.</title>
        <authorList>
            <person name="Pombert J.-F."/>
            <person name="Belanger A.-S."/>
            <person name="Gagnon J."/>
            <person name="Otis C."/>
            <person name="Lemieux C."/>
            <person name="Turmel M."/>
        </authorList>
    </citation>
    <scope>NUCLEOTIDE SEQUENCE</scope>
    <source>
        <strain evidence="8">SAG 219-1d</strain>
    </source>
</reference>
<evidence type="ECO:0000256" key="7">
    <source>
        <dbReference type="ARBA" id="ARBA00042804"/>
    </source>
</evidence>
<dbReference type="Gene3D" id="1.10.287.1480">
    <property type="match status" value="1"/>
</dbReference>
<comment type="similarity">
    <text evidence="2">Belongs to the universal ribosomal protein uS14 family.</text>
</comment>
<dbReference type="GO" id="GO:0005739">
    <property type="term" value="C:mitochondrion"/>
    <property type="evidence" value="ECO:0007669"/>
    <property type="project" value="UniProtKB-SubCell"/>
</dbReference>
<dbReference type="SUPFAM" id="SSF57716">
    <property type="entry name" value="Glucocorticoid receptor-like (DNA-binding domain)"/>
    <property type="match status" value="1"/>
</dbReference>